<feature type="domain" description="VWFA" evidence="2">
    <location>
        <begin position="172"/>
        <end position="311"/>
    </location>
</feature>
<evidence type="ECO:0000313" key="4">
    <source>
        <dbReference type="Proteomes" id="UP000319976"/>
    </source>
</evidence>
<evidence type="ECO:0000259" key="2">
    <source>
        <dbReference type="PROSITE" id="PS50234"/>
    </source>
</evidence>
<dbReference type="Gene3D" id="3.40.50.410">
    <property type="entry name" value="von Willebrand factor, type A domain"/>
    <property type="match status" value="1"/>
</dbReference>
<dbReference type="Proteomes" id="UP000319976">
    <property type="component" value="Chromosome"/>
</dbReference>
<dbReference type="AlphaFoldDB" id="A0A517T4G3"/>
<feature type="compositionally biased region" description="Basic and acidic residues" evidence="1">
    <location>
        <begin position="613"/>
        <end position="627"/>
    </location>
</feature>
<proteinExistence type="predicted"/>
<evidence type="ECO:0000256" key="1">
    <source>
        <dbReference type="SAM" id="MobiDB-lite"/>
    </source>
</evidence>
<dbReference type="CDD" id="cd00198">
    <property type="entry name" value="vWFA"/>
    <property type="match status" value="1"/>
</dbReference>
<dbReference type="SUPFAM" id="SSF53300">
    <property type="entry name" value="vWA-like"/>
    <property type="match status" value="1"/>
</dbReference>
<dbReference type="EMBL" id="CP036316">
    <property type="protein sequence ID" value="QDT63245.1"/>
    <property type="molecule type" value="Genomic_DNA"/>
</dbReference>
<reference evidence="3 4" key="1">
    <citation type="submission" date="2019-02" db="EMBL/GenBank/DDBJ databases">
        <title>Deep-cultivation of Planctomycetes and their phenomic and genomic characterization uncovers novel biology.</title>
        <authorList>
            <person name="Wiegand S."/>
            <person name="Jogler M."/>
            <person name="Boedeker C."/>
            <person name="Pinto D."/>
            <person name="Vollmers J."/>
            <person name="Rivas-Marin E."/>
            <person name="Kohn T."/>
            <person name="Peeters S.H."/>
            <person name="Heuer A."/>
            <person name="Rast P."/>
            <person name="Oberbeckmann S."/>
            <person name="Bunk B."/>
            <person name="Jeske O."/>
            <person name="Meyerdierks A."/>
            <person name="Storesund J.E."/>
            <person name="Kallscheuer N."/>
            <person name="Luecker S."/>
            <person name="Lage O.M."/>
            <person name="Pohl T."/>
            <person name="Merkel B.J."/>
            <person name="Hornburger P."/>
            <person name="Mueller R.-W."/>
            <person name="Bruemmer F."/>
            <person name="Labrenz M."/>
            <person name="Spormann A.M."/>
            <person name="Op den Camp H."/>
            <person name="Overmann J."/>
            <person name="Amann R."/>
            <person name="Jetten M.S.M."/>
            <person name="Mascher T."/>
            <person name="Medema M.H."/>
            <person name="Devos D.P."/>
            <person name="Kaster A.-K."/>
            <person name="Ovreas L."/>
            <person name="Rohde M."/>
            <person name="Galperin M.Y."/>
            <person name="Jogler C."/>
        </authorList>
    </citation>
    <scope>NUCLEOTIDE SEQUENCE [LARGE SCALE GENOMIC DNA]</scope>
    <source>
        <strain evidence="3 4">V22</strain>
    </source>
</reference>
<accession>A0A517T4G3</accession>
<name>A0A517T4G3_9PLAN</name>
<gene>
    <name evidence="3" type="ORF">V22_04640</name>
</gene>
<evidence type="ECO:0000313" key="3">
    <source>
        <dbReference type="EMBL" id="QDT63245.1"/>
    </source>
</evidence>
<keyword evidence="4" id="KW-1185">Reference proteome</keyword>
<dbReference type="Pfam" id="PF00092">
    <property type="entry name" value="VWA"/>
    <property type="match status" value="1"/>
</dbReference>
<dbReference type="InterPro" id="IPR002035">
    <property type="entry name" value="VWF_A"/>
</dbReference>
<dbReference type="PROSITE" id="PS50234">
    <property type="entry name" value="VWFA"/>
    <property type="match status" value="1"/>
</dbReference>
<dbReference type="InterPro" id="IPR036465">
    <property type="entry name" value="vWFA_dom_sf"/>
</dbReference>
<organism evidence="3 4">
    <name type="scientific">Calycomorphotria hydatis</name>
    <dbReference type="NCBI Taxonomy" id="2528027"/>
    <lineage>
        <taxon>Bacteria</taxon>
        <taxon>Pseudomonadati</taxon>
        <taxon>Planctomycetota</taxon>
        <taxon>Planctomycetia</taxon>
        <taxon>Planctomycetales</taxon>
        <taxon>Planctomycetaceae</taxon>
        <taxon>Calycomorphotria</taxon>
    </lineage>
</organism>
<dbReference type="KEGG" id="chya:V22_04640"/>
<sequence length="627" mass="69970">MPNSKAATSPAGSAGSRTLGERIGEAPAWLVSAGVHVGILCVLASIYSVTIIEHPPEITSTIDETELEDFKYENATVEDMVGNDSPLNITSASKAAATEATVQPEKLMQQQVQQEIAPVERPVVDEIPPPNQMELVEAVDLTGTTEHPGGVEGAVDILAQEIATSIRTGETLVMWLFDASLSLQERRNMIADRFDRIYGQVSQLEGKRAEEALTTVMATFGEGFDLVTDKPVSDPTKIINDIKSIPADTSGVENLFVAVVNYTDRFLRERTRKRKNLMLVIVTDERGDDFIGVESVITRLRRYGIRTYCVGNAAPFGREEGYVRWTYDDGFTENIPVDQGPETVAPERLQLGFWGGRFGNLDQMSSGYGPYALTRLCAETGGLYLVTDEPRLSFDPAIMKRYLPDYRPIANYERELVTNLAKAALVQAARETRANRVPTPRISFPAPDDNTLRQAVTDAQKPIAEFEYYLRRLSQIMLDGEKDRPKLTTPRWEASFDLAMGRVMAQQTRAFGYNVVLADMKGNPKSFKEKGNNLWRLVPSQEILGGPKVRKIAEKAEEYLSRVIDNHPGTPWAMIAEKELSIPMGWEWEEGYIQINTPQRNGNNNPNNNPPPERNRPKPPERKRPKL</sequence>
<protein>
    <recommendedName>
        <fullName evidence="2">VWFA domain-containing protein</fullName>
    </recommendedName>
</protein>
<feature type="region of interest" description="Disordered" evidence="1">
    <location>
        <begin position="596"/>
        <end position="627"/>
    </location>
</feature>